<proteinExistence type="predicted"/>
<keyword evidence="3" id="KW-1185">Reference proteome</keyword>
<organism evidence="2 3">
    <name type="scientific">Ferrovibrio xuzhouensis</name>
    <dbReference type="NCBI Taxonomy" id="1576914"/>
    <lineage>
        <taxon>Bacteria</taxon>
        <taxon>Pseudomonadati</taxon>
        <taxon>Pseudomonadota</taxon>
        <taxon>Alphaproteobacteria</taxon>
        <taxon>Rhodospirillales</taxon>
        <taxon>Rhodospirillaceae</taxon>
        <taxon>Ferrovibrio</taxon>
    </lineage>
</organism>
<comment type="caution">
    <text evidence="2">The sequence shown here is derived from an EMBL/GenBank/DDBJ whole genome shotgun (WGS) entry which is preliminary data.</text>
</comment>
<dbReference type="Gene3D" id="1.10.390.10">
    <property type="entry name" value="Neutral Protease Domain 2"/>
    <property type="match status" value="1"/>
</dbReference>
<protein>
    <recommendedName>
        <fullName evidence="4">Peptidase M61 catalytic domain-containing protein</fullName>
    </recommendedName>
</protein>
<dbReference type="Proteomes" id="UP001595711">
    <property type="component" value="Unassembled WGS sequence"/>
</dbReference>
<feature type="signal peptide" evidence="1">
    <location>
        <begin position="1"/>
        <end position="25"/>
    </location>
</feature>
<sequence length="446" mass="47812">MRSFSLSALAALALPALFSAAPAAAQPARSCHYDIRLHDPAALILDVTARCDDTGPVAFDRPGEAGMAAALERFEPGADGRSVQYRFRLGDLAASPEVAQRIGPAVISPLSVWLSPPDLPGSTAVTLSVTAGDGLDIATGLPQRDGLLRMTAADLPYGGFAVFGRFTRRLLPAGGDAKIELVGFPGRLQLDDATIDTWVTDSAKAVSQYYGHFPLRHTLILATPVRGRAGIQFGQVRGGGGGTMLLQIGEQATRAQLYDGWILVHEMIHLGAPFVTGRSFWLMEGMATYGEPVIRARAGWYPVPQMWHEFASQMPRGVDALTIQSLDAVTRRGIYWGGAIFMLLADIDIRERSHSRASLETCFRAVLNDGGNTTVRWPRAEFLRVCDAATGTGTMARLAARYVTQAAPLDLNALWRDLGVKLTADGVQFDDAAPKAALRRAITAGS</sequence>
<keyword evidence="1" id="KW-0732">Signal</keyword>
<reference evidence="3" key="1">
    <citation type="journal article" date="2019" name="Int. J. Syst. Evol. Microbiol.">
        <title>The Global Catalogue of Microorganisms (GCM) 10K type strain sequencing project: providing services to taxonomists for standard genome sequencing and annotation.</title>
        <authorList>
            <consortium name="The Broad Institute Genomics Platform"/>
            <consortium name="The Broad Institute Genome Sequencing Center for Infectious Disease"/>
            <person name="Wu L."/>
            <person name="Ma J."/>
        </authorList>
    </citation>
    <scope>NUCLEOTIDE SEQUENCE [LARGE SCALE GENOMIC DNA]</scope>
    <source>
        <strain evidence="3">KCTC 42182</strain>
    </source>
</reference>
<name>A0ABV7VHS4_9PROT</name>
<accession>A0ABV7VHS4</accession>
<feature type="chain" id="PRO_5047381327" description="Peptidase M61 catalytic domain-containing protein" evidence="1">
    <location>
        <begin position="26"/>
        <end position="446"/>
    </location>
</feature>
<evidence type="ECO:0000313" key="2">
    <source>
        <dbReference type="EMBL" id="MFC3676341.1"/>
    </source>
</evidence>
<evidence type="ECO:0000313" key="3">
    <source>
        <dbReference type="Proteomes" id="UP001595711"/>
    </source>
</evidence>
<dbReference type="EMBL" id="JBHRYJ010000002">
    <property type="protein sequence ID" value="MFC3676341.1"/>
    <property type="molecule type" value="Genomic_DNA"/>
</dbReference>
<evidence type="ECO:0000256" key="1">
    <source>
        <dbReference type="SAM" id="SignalP"/>
    </source>
</evidence>
<gene>
    <name evidence="2" type="ORF">ACFOOQ_12355</name>
</gene>
<evidence type="ECO:0008006" key="4">
    <source>
        <dbReference type="Google" id="ProtNLM"/>
    </source>
</evidence>
<dbReference type="InterPro" id="IPR027268">
    <property type="entry name" value="Peptidase_M4/M1_CTD_sf"/>
</dbReference>
<dbReference type="RefSeq" id="WP_379726769.1">
    <property type="nucleotide sequence ID" value="NZ_JBHRYJ010000002.1"/>
</dbReference>